<gene>
    <name evidence="1" type="ORF">BDV95DRAFT_297447</name>
</gene>
<name>A0A7C8IAQ2_9PLEO</name>
<sequence>MTEAWKEEQLLWLARLHEVRRREMDSSVDFEEYPQPGVSQVALLQIFTDALDEKITPVTAAKQIFDWVLSVPDIDICYDIYSAYSNMIGVLFAGARQLSCRTHLKILADLTVGLANLPDAYNEGDKPIDFEGGFIVVQPGERIKLPCLTGGYLWSELPDFALIVGDDLNIGPPNFFQNVEPGRDDQQQMYRRAEDMYTNINTFAALIAQQHPPQGSPLCICLHSAFAVFAFLEHGPDTARGRFAHLVVRAAATWLTAAGEELLKSGSPSAKHDYIPGSLWAAEGGTNTVDVKRLRFWKDRFRQLRESGRLSSREAVDATNSAAAALDRLIAVHN</sequence>
<dbReference type="InterPro" id="IPR022085">
    <property type="entry name" value="OpdG"/>
</dbReference>
<dbReference type="Proteomes" id="UP000481861">
    <property type="component" value="Unassembled WGS sequence"/>
</dbReference>
<keyword evidence="2" id="KW-1185">Reference proteome</keyword>
<evidence type="ECO:0000313" key="1">
    <source>
        <dbReference type="EMBL" id="KAF2874708.1"/>
    </source>
</evidence>
<organism evidence="1 2">
    <name type="scientific">Massariosphaeria phaeospora</name>
    <dbReference type="NCBI Taxonomy" id="100035"/>
    <lineage>
        <taxon>Eukaryota</taxon>
        <taxon>Fungi</taxon>
        <taxon>Dikarya</taxon>
        <taxon>Ascomycota</taxon>
        <taxon>Pezizomycotina</taxon>
        <taxon>Dothideomycetes</taxon>
        <taxon>Pleosporomycetidae</taxon>
        <taxon>Pleosporales</taxon>
        <taxon>Pleosporales incertae sedis</taxon>
        <taxon>Massariosphaeria</taxon>
    </lineage>
</organism>
<comment type="caution">
    <text evidence="1">The sequence shown here is derived from an EMBL/GenBank/DDBJ whole genome shotgun (WGS) entry which is preliminary data.</text>
</comment>
<accession>A0A7C8IAQ2</accession>
<evidence type="ECO:0000313" key="2">
    <source>
        <dbReference type="Proteomes" id="UP000481861"/>
    </source>
</evidence>
<dbReference type="OrthoDB" id="3753404at2759"/>
<dbReference type="Pfam" id="PF12311">
    <property type="entry name" value="DUF3632"/>
    <property type="match status" value="1"/>
</dbReference>
<proteinExistence type="predicted"/>
<dbReference type="AlphaFoldDB" id="A0A7C8IAQ2"/>
<reference evidence="1 2" key="1">
    <citation type="submission" date="2020-01" db="EMBL/GenBank/DDBJ databases">
        <authorList>
            <consortium name="DOE Joint Genome Institute"/>
            <person name="Haridas S."/>
            <person name="Albert R."/>
            <person name="Binder M."/>
            <person name="Bloem J."/>
            <person name="Labutti K."/>
            <person name="Salamov A."/>
            <person name="Andreopoulos B."/>
            <person name="Baker S.E."/>
            <person name="Barry K."/>
            <person name="Bills G."/>
            <person name="Bluhm B.H."/>
            <person name="Cannon C."/>
            <person name="Castanera R."/>
            <person name="Culley D.E."/>
            <person name="Daum C."/>
            <person name="Ezra D."/>
            <person name="Gonzalez J.B."/>
            <person name="Henrissat B."/>
            <person name="Kuo A."/>
            <person name="Liang C."/>
            <person name="Lipzen A."/>
            <person name="Lutzoni F."/>
            <person name="Magnuson J."/>
            <person name="Mondo S."/>
            <person name="Nolan M."/>
            <person name="Ohm R."/>
            <person name="Pangilinan J."/>
            <person name="Park H.-J.H."/>
            <person name="Ramirez L."/>
            <person name="Alfaro M."/>
            <person name="Sun H."/>
            <person name="Tritt A."/>
            <person name="Yoshinaga Y."/>
            <person name="Zwiers L.-H.L."/>
            <person name="Turgeon B.G."/>
            <person name="Goodwin S.B."/>
            <person name="Spatafora J.W."/>
            <person name="Crous P.W."/>
            <person name="Grigoriev I.V."/>
        </authorList>
    </citation>
    <scope>NUCLEOTIDE SEQUENCE [LARGE SCALE GENOMIC DNA]</scope>
    <source>
        <strain evidence="1 2">CBS 611.86</strain>
    </source>
</reference>
<dbReference type="EMBL" id="JAADJZ010000005">
    <property type="protein sequence ID" value="KAF2874708.1"/>
    <property type="molecule type" value="Genomic_DNA"/>
</dbReference>
<protein>
    <submittedName>
        <fullName evidence="1">Uncharacterized protein</fullName>
    </submittedName>
</protein>